<dbReference type="PANTHER" id="PTHR11783">
    <property type="entry name" value="SULFOTRANSFERASE SULT"/>
    <property type="match status" value="1"/>
</dbReference>
<evidence type="ECO:0000256" key="2">
    <source>
        <dbReference type="ARBA" id="ARBA00022679"/>
    </source>
</evidence>
<dbReference type="Gene3D" id="3.40.50.300">
    <property type="entry name" value="P-loop containing nucleotide triphosphate hydrolases"/>
    <property type="match status" value="1"/>
</dbReference>
<keyword evidence="2" id="KW-0808">Transferase</keyword>
<dbReference type="RefSeq" id="XP_009170672.1">
    <property type="nucleotide sequence ID" value="XM_009172408.1"/>
</dbReference>
<gene>
    <name evidence="3" type="ORF">T265_06991</name>
</gene>
<evidence type="ECO:0000256" key="1">
    <source>
        <dbReference type="ARBA" id="ARBA00005771"/>
    </source>
</evidence>
<protein>
    <submittedName>
        <fullName evidence="3">Uncharacterized protein</fullName>
    </submittedName>
</protein>
<dbReference type="STRING" id="6198.A0A075ACR6"/>
<dbReference type="Proteomes" id="UP000054324">
    <property type="component" value="Unassembled WGS sequence"/>
</dbReference>
<dbReference type="AlphaFoldDB" id="A0A075ACR6"/>
<dbReference type="EMBL" id="KL596772">
    <property type="protein sequence ID" value="KER25589.1"/>
    <property type="molecule type" value="Genomic_DNA"/>
</dbReference>
<sequence length="443" mass="50400">MYVSLASFYLETTPGPIDEGISDFKICQNKSAASMHQPNASKVAPSGWTESNTIFRGSVLMRLHLSRRYYSFSRVPRSREVVLLTGALGLPLATGLGVFCFTRSLHHHKMNSVKELEIKDPEFSGFRLLVCKPPYIENAEMKQYFLLPGEIARGAEEARLALRDRLHPEDVIVASYPKSGTTWLSELVYLLVTNLNWSAAAAHNLEERVPYLEYVWPGPISVARRAVPRIIKTHLPFTFLPEEVQLGKAARLIYIVRDPRDVAVSYYHFARCFIPAGYRNKEGLQGFVERFLQDKLPYSPWTEHVKGYLMAAATRSAKVSPRVLIVRYEELKCDPMKTVRKIEEFLHQTKNPNPTPPARKLTDSEVTQVVQHCSFESMSKNPSTNFSWLQELGLWTPYTKFMRRGQIGDHQTSMHPKQAELIKRKALAEGLGWTLKEVVTSSS</sequence>
<reference evidence="3 4" key="1">
    <citation type="submission" date="2013-11" db="EMBL/GenBank/DDBJ databases">
        <title>Opisthorchis viverrini - life in the bile duct.</title>
        <authorList>
            <person name="Young N.D."/>
            <person name="Nagarajan N."/>
            <person name="Lin S.J."/>
            <person name="Korhonen P.K."/>
            <person name="Jex A.R."/>
            <person name="Hall R.S."/>
            <person name="Safavi-Hemami H."/>
            <person name="Kaewkong W."/>
            <person name="Bertrand D."/>
            <person name="Gao S."/>
            <person name="Seet Q."/>
            <person name="Wongkham S."/>
            <person name="Teh B.T."/>
            <person name="Wongkham C."/>
            <person name="Intapan P.M."/>
            <person name="Maleewong W."/>
            <person name="Yang X."/>
            <person name="Hu M."/>
            <person name="Wang Z."/>
            <person name="Hofmann A."/>
            <person name="Sternberg P.W."/>
            <person name="Tan P."/>
            <person name="Wang J."/>
            <person name="Gasser R.B."/>
        </authorList>
    </citation>
    <scope>NUCLEOTIDE SEQUENCE [LARGE SCALE GENOMIC DNA]</scope>
</reference>
<evidence type="ECO:0000313" key="3">
    <source>
        <dbReference type="EMBL" id="KER25589.1"/>
    </source>
</evidence>
<accession>A0A075ACR6</accession>
<dbReference type="GO" id="GO:0008146">
    <property type="term" value="F:sulfotransferase activity"/>
    <property type="evidence" value="ECO:0007669"/>
    <property type="project" value="InterPro"/>
</dbReference>
<dbReference type="SUPFAM" id="SSF52540">
    <property type="entry name" value="P-loop containing nucleoside triphosphate hydrolases"/>
    <property type="match status" value="1"/>
</dbReference>
<evidence type="ECO:0000313" key="4">
    <source>
        <dbReference type="Proteomes" id="UP000054324"/>
    </source>
</evidence>
<proteinExistence type="inferred from homology"/>
<dbReference type="InterPro" id="IPR000863">
    <property type="entry name" value="Sulfotransferase_dom"/>
</dbReference>
<dbReference type="OrthoDB" id="205623at2759"/>
<name>A0A075ACR6_OPIVI</name>
<dbReference type="CTD" id="20321170"/>
<organism evidence="3 4">
    <name type="scientific">Opisthorchis viverrini</name>
    <name type="common">Southeast Asian liver fluke</name>
    <dbReference type="NCBI Taxonomy" id="6198"/>
    <lineage>
        <taxon>Eukaryota</taxon>
        <taxon>Metazoa</taxon>
        <taxon>Spiralia</taxon>
        <taxon>Lophotrochozoa</taxon>
        <taxon>Platyhelminthes</taxon>
        <taxon>Trematoda</taxon>
        <taxon>Digenea</taxon>
        <taxon>Opisthorchiida</taxon>
        <taxon>Opisthorchiata</taxon>
        <taxon>Opisthorchiidae</taxon>
        <taxon>Opisthorchis</taxon>
    </lineage>
</organism>
<dbReference type="KEGG" id="ovi:T265_06991"/>
<dbReference type="GeneID" id="20321170"/>
<dbReference type="Pfam" id="PF00685">
    <property type="entry name" value="Sulfotransfer_1"/>
    <property type="match status" value="1"/>
</dbReference>
<keyword evidence="4" id="KW-1185">Reference proteome</keyword>
<comment type="similarity">
    <text evidence="1">Belongs to the sulfotransferase 1 family.</text>
</comment>
<dbReference type="InterPro" id="IPR027417">
    <property type="entry name" value="P-loop_NTPase"/>
</dbReference>